<dbReference type="EMBL" id="JAUPBM010000040">
    <property type="protein sequence ID" value="MDO7020055.1"/>
    <property type="molecule type" value="Genomic_DNA"/>
</dbReference>
<evidence type="ECO:0000313" key="10">
    <source>
        <dbReference type="Proteomes" id="UP001175147"/>
    </source>
</evidence>
<evidence type="ECO:0000256" key="7">
    <source>
        <dbReference type="ARBA" id="ARBA00047428"/>
    </source>
</evidence>
<dbReference type="EC" id="2.7.7.70" evidence="1"/>
<gene>
    <name evidence="9" type="primary">rfaE2</name>
    <name evidence="9" type="ORF">Q5M86_04645</name>
</gene>
<evidence type="ECO:0000256" key="2">
    <source>
        <dbReference type="ARBA" id="ARBA00022679"/>
    </source>
</evidence>
<dbReference type="RefSeq" id="WP_020003917.1">
    <property type="nucleotide sequence ID" value="NZ_JAUPBL010000053.1"/>
</dbReference>
<protein>
    <recommendedName>
        <fullName evidence="1">D-glycero-beta-D-manno-heptose 1-phosphate adenylyltransferase</fullName>
        <ecNumber evidence="1">2.7.7.70</ecNumber>
    </recommendedName>
</protein>
<feature type="domain" description="Cytidyltransferase-like" evidence="8">
    <location>
        <begin position="27"/>
        <end position="148"/>
    </location>
</feature>
<dbReference type="Pfam" id="PF01467">
    <property type="entry name" value="CTP_transf_like"/>
    <property type="match status" value="1"/>
</dbReference>
<keyword evidence="5" id="KW-0067">ATP-binding</keyword>
<dbReference type="NCBIfam" id="TIGR02199">
    <property type="entry name" value="rfaE_dom_II"/>
    <property type="match status" value="1"/>
</dbReference>
<dbReference type="PANTHER" id="PTHR43793">
    <property type="entry name" value="FAD SYNTHASE"/>
    <property type="match status" value="1"/>
</dbReference>
<keyword evidence="4" id="KW-0547">Nucleotide-binding</keyword>
<comment type="caution">
    <text evidence="9">The sequence shown here is derived from an EMBL/GenBank/DDBJ whole genome shotgun (WGS) entry which is preliminary data.</text>
</comment>
<keyword evidence="3 9" id="KW-0548">Nucleotidyltransferase</keyword>
<dbReference type="NCBIfam" id="TIGR00125">
    <property type="entry name" value="cyt_tran_rel"/>
    <property type="match status" value="1"/>
</dbReference>
<dbReference type="Proteomes" id="UP001175147">
    <property type="component" value="Unassembled WGS sequence"/>
</dbReference>
<keyword evidence="2" id="KW-0808">Transferase</keyword>
<dbReference type="InterPro" id="IPR011914">
    <property type="entry name" value="RfaE_dom_II"/>
</dbReference>
<evidence type="ECO:0000313" key="9">
    <source>
        <dbReference type="EMBL" id="MDO7020055.1"/>
    </source>
</evidence>
<dbReference type="Gene3D" id="3.40.50.620">
    <property type="entry name" value="HUPs"/>
    <property type="match status" value="1"/>
</dbReference>
<keyword evidence="6" id="KW-0119">Carbohydrate metabolism</keyword>
<comment type="catalytic activity">
    <reaction evidence="7">
        <text>D-glycero-beta-D-manno-heptose 1-phosphate + ATP + H(+) = ADP-D-glycero-beta-D-manno-heptose + diphosphate</text>
        <dbReference type="Rhea" id="RHEA:27465"/>
        <dbReference type="ChEBI" id="CHEBI:15378"/>
        <dbReference type="ChEBI" id="CHEBI:30616"/>
        <dbReference type="ChEBI" id="CHEBI:33019"/>
        <dbReference type="ChEBI" id="CHEBI:59967"/>
        <dbReference type="ChEBI" id="CHEBI:61593"/>
        <dbReference type="EC" id="2.7.7.70"/>
    </reaction>
</comment>
<name>A0ABT8YX38_9SPIR</name>
<evidence type="ECO:0000259" key="8">
    <source>
        <dbReference type="Pfam" id="PF01467"/>
    </source>
</evidence>
<dbReference type="InterPro" id="IPR050385">
    <property type="entry name" value="Archaeal_FAD_synthase"/>
</dbReference>
<sequence length="152" mass="17340">MNNKLIERSKLDNLLSKYRKENKKIVFTNGCFDILHRGHVEYLQKARELGDLLVLGLNSDNSVKRLKGNDRPINNETDRAIVLSALECINYISIFDEDTPLELIKIVKPDILVKGGDYKIEDVVGREFAKETVLIDFVDGYSTTNIIKKINS</sequence>
<evidence type="ECO:0000256" key="3">
    <source>
        <dbReference type="ARBA" id="ARBA00022695"/>
    </source>
</evidence>
<keyword evidence="10" id="KW-1185">Reference proteome</keyword>
<proteinExistence type="predicted"/>
<dbReference type="GO" id="GO:0016779">
    <property type="term" value="F:nucleotidyltransferase activity"/>
    <property type="evidence" value="ECO:0007669"/>
    <property type="project" value="UniProtKB-KW"/>
</dbReference>
<accession>A0ABT8YX38</accession>
<dbReference type="InterPro" id="IPR014729">
    <property type="entry name" value="Rossmann-like_a/b/a_fold"/>
</dbReference>
<dbReference type="InterPro" id="IPR004821">
    <property type="entry name" value="Cyt_trans-like"/>
</dbReference>
<reference evidence="9" key="1">
    <citation type="submission" date="2023-07" db="EMBL/GenBank/DDBJ databases">
        <title>Mucosal microbiota of week-old chicken and adult hens.</title>
        <authorList>
            <person name="Volf J."/>
            <person name="Karasova D."/>
            <person name="Crhanova M."/>
            <person name="Faldynova M."/>
            <person name="Prikrylova H."/>
            <person name="Zeman M."/>
            <person name="Babak V."/>
            <person name="Rajova J."/>
            <person name="Rychlik I."/>
        </authorList>
    </citation>
    <scope>NUCLEOTIDE SEQUENCE</scope>
    <source>
        <strain evidence="9">ET902</strain>
    </source>
</reference>
<evidence type="ECO:0000256" key="6">
    <source>
        <dbReference type="ARBA" id="ARBA00023277"/>
    </source>
</evidence>
<evidence type="ECO:0000256" key="1">
    <source>
        <dbReference type="ARBA" id="ARBA00012519"/>
    </source>
</evidence>
<dbReference type="SUPFAM" id="SSF52374">
    <property type="entry name" value="Nucleotidylyl transferase"/>
    <property type="match status" value="1"/>
</dbReference>
<organism evidence="9 10">
    <name type="scientific">Brachyspira innocens</name>
    <dbReference type="NCBI Taxonomy" id="13264"/>
    <lineage>
        <taxon>Bacteria</taxon>
        <taxon>Pseudomonadati</taxon>
        <taxon>Spirochaetota</taxon>
        <taxon>Spirochaetia</taxon>
        <taxon>Brachyspirales</taxon>
        <taxon>Brachyspiraceae</taxon>
        <taxon>Brachyspira</taxon>
    </lineage>
</organism>
<evidence type="ECO:0000256" key="5">
    <source>
        <dbReference type="ARBA" id="ARBA00022840"/>
    </source>
</evidence>
<dbReference type="PANTHER" id="PTHR43793:SF2">
    <property type="entry name" value="BIFUNCTIONAL PROTEIN HLDE"/>
    <property type="match status" value="1"/>
</dbReference>
<evidence type="ECO:0000256" key="4">
    <source>
        <dbReference type="ARBA" id="ARBA00022741"/>
    </source>
</evidence>